<comment type="caution">
    <text evidence="1">The sequence shown here is derived from an EMBL/GenBank/DDBJ whole genome shotgun (WGS) entry which is preliminary data.</text>
</comment>
<accession>A0ABP4R1D0</accession>
<dbReference type="Proteomes" id="UP001500064">
    <property type="component" value="Unassembled WGS sequence"/>
</dbReference>
<gene>
    <name evidence="1" type="ORF">GCM10009733_021370</name>
</gene>
<evidence type="ECO:0000313" key="2">
    <source>
        <dbReference type="Proteomes" id="UP001500064"/>
    </source>
</evidence>
<name>A0ABP4R1D0_9ACTN</name>
<organism evidence="1 2">
    <name type="scientific">Nonomuraea maheshkhaliensis</name>
    <dbReference type="NCBI Taxonomy" id="419590"/>
    <lineage>
        <taxon>Bacteria</taxon>
        <taxon>Bacillati</taxon>
        <taxon>Actinomycetota</taxon>
        <taxon>Actinomycetes</taxon>
        <taxon>Streptosporangiales</taxon>
        <taxon>Streptosporangiaceae</taxon>
        <taxon>Nonomuraea</taxon>
    </lineage>
</organism>
<protein>
    <submittedName>
        <fullName evidence="1">Uncharacterized protein</fullName>
    </submittedName>
</protein>
<evidence type="ECO:0000313" key="1">
    <source>
        <dbReference type="EMBL" id="GAA1624430.1"/>
    </source>
</evidence>
<dbReference type="EMBL" id="BAAAMU010000011">
    <property type="protein sequence ID" value="GAA1624430.1"/>
    <property type="molecule type" value="Genomic_DNA"/>
</dbReference>
<keyword evidence="2" id="KW-1185">Reference proteome</keyword>
<reference evidence="2" key="1">
    <citation type="journal article" date="2019" name="Int. J. Syst. Evol. Microbiol.">
        <title>The Global Catalogue of Microorganisms (GCM) 10K type strain sequencing project: providing services to taxonomists for standard genome sequencing and annotation.</title>
        <authorList>
            <consortium name="The Broad Institute Genomics Platform"/>
            <consortium name="The Broad Institute Genome Sequencing Center for Infectious Disease"/>
            <person name="Wu L."/>
            <person name="Ma J."/>
        </authorList>
    </citation>
    <scope>NUCLEOTIDE SEQUENCE [LARGE SCALE GENOMIC DNA]</scope>
    <source>
        <strain evidence="2">JCM 13929</strain>
    </source>
</reference>
<dbReference type="RefSeq" id="WP_346103617.1">
    <property type="nucleotide sequence ID" value="NZ_BAAAMU010000011.1"/>
</dbReference>
<proteinExistence type="predicted"/>
<sequence>MDSAATEEEQLAVAVDYLKQVLKNIGSPTKYQHYARELFTAGSEEAGLPEETWPEQAGR</sequence>